<protein>
    <submittedName>
        <fullName evidence="1">Uncharacterized protein</fullName>
    </submittedName>
</protein>
<accession>A0A2S1YHF0</accession>
<sequence>MTVIRRNPLFEIYLKQDCLVINNTDFSKDNGIFEIDSILSIELIRHLAFIDRIIEVTFGFNVPAKSCELRINLENGFKDIVLTHCDIKKVELLIYEIKQAIIKRENEKPSLSTK</sequence>
<dbReference type="RefSeq" id="WP_109191059.1">
    <property type="nucleotide sequence ID" value="NZ_CP029255.1"/>
</dbReference>
<dbReference type="OrthoDB" id="1363248at2"/>
<evidence type="ECO:0000313" key="2">
    <source>
        <dbReference type="Proteomes" id="UP000245250"/>
    </source>
</evidence>
<evidence type="ECO:0000313" key="1">
    <source>
        <dbReference type="EMBL" id="AWK03493.1"/>
    </source>
</evidence>
<organism evidence="1 2">
    <name type="scientific">Flavobacterium crocinum</name>
    <dbReference type="NCBI Taxonomy" id="2183896"/>
    <lineage>
        <taxon>Bacteria</taxon>
        <taxon>Pseudomonadati</taxon>
        <taxon>Bacteroidota</taxon>
        <taxon>Flavobacteriia</taxon>
        <taxon>Flavobacteriales</taxon>
        <taxon>Flavobacteriaceae</taxon>
        <taxon>Flavobacterium</taxon>
    </lineage>
</organism>
<gene>
    <name evidence="1" type="ORF">HYN56_04355</name>
</gene>
<proteinExistence type="predicted"/>
<dbReference type="KEGG" id="fcr:HYN56_04355"/>
<dbReference type="EMBL" id="CP029255">
    <property type="protein sequence ID" value="AWK03493.1"/>
    <property type="molecule type" value="Genomic_DNA"/>
</dbReference>
<name>A0A2S1YHF0_9FLAO</name>
<dbReference type="AlphaFoldDB" id="A0A2S1YHF0"/>
<dbReference type="Proteomes" id="UP000245250">
    <property type="component" value="Chromosome"/>
</dbReference>
<keyword evidence="2" id="KW-1185">Reference proteome</keyword>
<reference evidence="1 2" key="1">
    <citation type="submission" date="2018-05" db="EMBL/GenBank/DDBJ databases">
        <title>Genome sequencing of Flavobacterium sp. HYN0056.</title>
        <authorList>
            <person name="Yi H."/>
            <person name="Baek C."/>
        </authorList>
    </citation>
    <scope>NUCLEOTIDE SEQUENCE [LARGE SCALE GENOMIC DNA]</scope>
    <source>
        <strain evidence="1 2">HYN0056</strain>
    </source>
</reference>